<gene>
    <name evidence="1" type="ORF">S01H1_63950</name>
</gene>
<name>X0X8P5_9ZZZZ</name>
<dbReference type="AlphaFoldDB" id="X0X8P5"/>
<comment type="caution">
    <text evidence="1">The sequence shown here is derived from an EMBL/GenBank/DDBJ whole genome shotgun (WGS) entry which is preliminary data.</text>
</comment>
<protein>
    <submittedName>
        <fullName evidence="1">Uncharacterized protein</fullName>
    </submittedName>
</protein>
<sequence>MKAKETKETNIEAKISDAKDLSCKIGGAITALEPYEANNVGCLRAMYVVDIENNGEGASNTLILVTDGVKYVEYEKKNAEGEQQKFQELRDQKCRLVPMGELEPKARITVKVWGIYPVSQYGCFQIRHEGHDDVPLYMKTPLGRGWVGD</sequence>
<dbReference type="EMBL" id="BARS01042114">
    <property type="protein sequence ID" value="GAG39564.1"/>
    <property type="molecule type" value="Genomic_DNA"/>
</dbReference>
<reference evidence="1" key="1">
    <citation type="journal article" date="2014" name="Front. Microbiol.">
        <title>High frequency of phylogenetically diverse reductive dehalogenase-homologous genes in deep subseafloor sedimentary metagenomes.</title>
        <authorList>
            <person name="Kawai M."/>
            <person name="Futagami T."/>
            <person name="Toyoda A."/>
            <person name="Takaki Y."/>
            <person name="Nishi S."/>
            <person name="Hori S."/>
            <person name="Arai W."/>
            <person name="Tsubouchi T."/>
            <person name="Morono Y."/>
            <person name="Uchiyama I."/>
            <person name="Ito T."/>
            <person name="Fujiyama A."/>
            <person name="Inagaki F."/>
            <person name="Takami H."/>
        </authorList>
    </citation>
    <scope>NUCLEOTIDE SEQUENCE</scope>
    <source>
        <strain evidence="1">Expedition CK06-06</strain>
    </source>
</reference>
<evidence type="ECO:0000313" key="1">
    <source>
        <dbReference type="EMBL" id="GAG39564.1"/>
    </source>
</evidence>
<accession>X0X8P5</accession>
<organism evidence="1">
    <name type="scientific">marine sediment metagenome</name>
    <dbReference type="NCBI Taxonomy" id="412755"/>
    <lineage>
        <taxon>unclassified sequences</taxon>
        <taxon>metagenomes</taxon>
        <taxon>ecological metagenomes</taxon>
    </lineage>
</organism>
<proteinExistence type="predicted"/>